<proteinExistence type="inferred from homology"/>
<gene>
    <name evidence="8" type="ORF">BN1205_039330</name>
</gene>
<evidence type="ECO:0000256" key="3">
    <source>
        <dbReference type="ARBA" id="ARBA00023015"/>
    </source>
</evidence>
<dbReference type="GO" id="GO:0042393">
    <property type="term" value="F:histone binding"/>
    <property type="evidence" value="ECO:0007669"/>
    <property type="project" value="InterPro"/>
</dbReference>
<dbReference type="Pfam" id="PF04729">
    <property type="entry name" value="ASF1_hist_chap"/>
    <property type="match status" value="1"/>
</dbReference>
<organism evidence="8">
    <name type="scientific">Toxoplasma gondii (strain ATCC 50861 / VEG)</name>
    <dbReference type="NCBI Taxonomy" id="432359"/>
    <lineage>
        <taxon>Eukaryota</taxon>
        <taxon>Sar</taxon>
        <taxon>Alveolata</taxon>
        <taxon>Apicomplexa</taxon>
        <taxon>Conoidasida</taxon>
        <taxon>Coccidia</taxon>
        <taxon>Eucoccidiorida</taxon>
        <taxon>Eimeriorina</taxon>
        <taxon>Sarcocystidae</taxon>
        <taxon>Toxoplasma</taxon>
    </lineage>
</organism>
<dbReference type="AlphaFoldDB" id="A0A0F7URR9"/>
<dbReference type="GO" id="GO:0006334">
    <property type="term" value="P:nucleosome assembly"/>
    <property type="evidence" value="ECO:0007669"/>
    <property type="project" value="InterPro"/>
</dbReference>
<reference evidence="8" key="1">
    <citation type="journal article" date="2015" name="PLoS ONE">
        <title>Comprehensive Evaluation of Toxoplasma gondii VEG and Neospora caninum LIV Genomes with Tachyzoite Stage Transcriptome and Proteome Defines Novel Transcript Features.</title>
        <authorList>
            <person name="Ramaprasad A."/>
            <person name="Mourier T."/>
            <person name="Naeem R."/>
            <person name="Malas T.B."/>
            <person name="Moussa E."/>
            <person name="Panigrahi A."/>
            <person name="Vermont S.J."/>
            <person name="Otto T.D."/>
            <person name="Wastling J."/>
            <person name="Pain A."/>
        </authorList>
    </citation>
    <scope>NUCLEOTIDE SEQUENCE</scope>
    <source>
        <strain evidence="8">VEG</strain>
    </source>
</reference>
<evidence type="ECO:0000313" key="8">
    <source>
        <dbReference type="EMBL" id="CEL71727.1"/>
    </source>
</evidence>
<name>A0A0F7URR9_TOXGV</name>
<keyword evidence="3" id="KW-0805">Transcription regulation</keyword>
<dbReference type="GO" id="GO:0000785">
    <property type="term" value="C:chromatin"/>
    <property type="evidence" value="ECO:0007669"/>
    <property type="project" value="TreeGrafter"/>
</dbReference>
<dbReference type="GO" id="GO:0006335">
    <property type="term" value="P:DNA replication-dependent chromatin assembly"/>
    <property type="evidence" value="ECO:0007669"/>
    <property type="project" value="TreeGrafter"/>
</dbReference>
<dbReference type="SUPFAM" id="SSF101546">
    <property type="entry name" value="ASF1-like"/>
    <property type="match status" value="2"/>
</dbReference>
<evidence type="ECO:0000256" key="5">
    <source>
        <dbReference type="ARBA" id="ARBA00023186"/>
    </source>
</evidence>
<accession>A0A0F7URR9</accession>
<dbReference type="GO" id="GO:0006337">
    <property type="term" value="P:nucleosome disassembly"/>
    <property type="evidence" value="ECO:0007669"/>
    <property type="project" value="InterPro"/>
</dbReference>
<evidence type="ECO:0000256" key="2">
    <source>
        <dbReference type="ARBA" id="ARBA00006051"/>
    </source>
</evidence>
<feature type="compositionally biased region" description="Low complexity" evidence="7">
    <location>
        <begin position="210"/>
        <end position="222"/>
    </location>
</feature>
<feature type="compositionally biased region" description="Acidic residues" evidence="7">
    <location>
        <begin position="266"/>
        <end position="290"/>
    </location>
</feature>
<dbReference type="InterPro" id="IPR017282">
    <property type="entry name" value="Hist_deposition_Asf1"/>
</dbReference>
<feature type="region of interest" description="Disordered" evidence="7">
    <location>
        <begin position="200"/>
        <end position="290"/>
    </location>
</feature>
<feature type="compositionally biased region" description="Basic and acidic residues" evidence="7">
    <location>
        <begin position="241"/>
        <end position="254"/>
    </location>
</feature>
<dbReference type="EMBL" id="LN714490">
    <property type="protein sequence ID" value="CEL71727.1"/>
    <property type="molecule type" value="Genomic_DNA"/>
</dbReference>
<keyword evidence="6" id="KW-0539">Nucleus</keyword>
<sequence length="290" mass="31797">MSVVNVTNIRLGNNPSPISSPFVFEICFEALTPLKEDIEWRVVYVGSAECEKKARKKEKLAALSSSGLPSHQSLADGERVEGDMDVEEEENAKKKEEGGGDYLLDSVMLGPIERGVLAFEFAVNAPDYTKMDPSSVVGMQAVLVCALYKQQEFMRIGYYLNNAYSDTVLRENPPDVPIYDKLVRCIVDEPRVTRFPIVWDEDSGVGTPEGAQAGGSTAAGQAVESPAATEAGKVSVEAPDGESKERKKDARTETQETSGEARNAGAEEEEKEGTDERETEEEEEEEEEEE</sequence>
<keyword evidence="5" id="KW-0143">Chaperone</keyword>
<dbReference type="Gene3D" id="2.60.40.1490">
    <property type="entry name" value="Histone chaperone ASF1-like"/>
    <property type="match status" value="1"/>
</dbReference>
<dbReference type="PANTHER" id="PTHR12040">
    <property type="entry name" value="ANTI-SILENCING PROTEIN 1"/>
    <property type="match status" value="1"/>
</dbReference>
<dbReference type="PANTHER" id="PTHR12040:SF0">
    <property type="entry name" value="HISTONE CHAPERONE ASF1"/>
    <property type="match status" value="1"/>
</dbReference>
<evidence type="ECO:0000256" key="6">
    <source>
        <dbReference type="ARBA" id="ARBA00023242"/>
    </source>
</evidence>
<dbReference type="InterPro" id="IPR006818">
    <property type="entry name" value="ASF1-like"/>
</dbReference>
<comment type="subcellular location">
    <subcellularLocation>
        <location evidence="1">Nucleus</location>
    </subcellularLocation>
</comment>
<protein>
    <submittedName>
        <fullName evidence="8">Anti-silencing protein 1, putative</fullName>
    </submittedName>
</protein>
<evidence type="ECO:0000256" key="7">
    <source>
        <dbReference type="SAM" id="MobiDB-lite"/>
    </source>
</evidence>
<dbReference type="GO" id="GO:0005634">
    <property type="term" value="C:nucleus"/>
    <property type="evidence" value="ECO:0007669"/>
    <property type="project" value="UniProtKB-SubCell"/>
</dbReference>
<dbReference type="InterPro" id="IPR036747">
    <property type="entry name" value="ASF1-like_sf"/>
</dbReference>
<comment type="similarity">
    <text evidence="2">Belongs to the ASF1 family.</text>
</comment>
<evidence type="ECO:0000256" key="1">
    <source>
        <dbReference type="ARBA" id="ARBA00004123"/>
    </source>
</evidence>
<feature type="region of interest" description="Disordered" evidence="7">
    <location>
        <begin position="63"/>
        <end position="98"/>
    </location>
</feature>
<dbReference type="PIRSF" id="PIRSF037759">
    <property type="entry name" value="Histone_Asf1"/>
    <property type="match status" value="1"/>
</dbReference>
<keyword evidence="4" id="KW-0804">Transcription</keyword>
<evidence type="ECO:0000256" key="4">
    <source>
        <dbReference type="ARBA" id="ARBA00023163"/>
    </source>
</evidence>